<keyword evidence="1" id="KW-0472">Membrane</keyword>
<protein>
    <submittedName>
        <fullName evidence="2">Uncharacterized protein</fullName>
    </submittedName>
</protein>
<dbReference type="EMBL" id="VUJU01015724">
    <property type="protein sequence ID" value="KAF0692345.1"/>
    <property type="molecule type" value="Genomic_DNA"/>
</dbReference>
<keyword evidence="1" id="KW-1133">Transmembrane helix</keyword>
<keyword evidence="3" id="KW-1185">Reference proteome</keyword>
<reference evidence="2 3" key="1">
    <citation type="submission" date="2019-08" db="EMBL/GenBank/DDBJ databases">
        <title>Whole genome of Aphis craccivora.</title>
        <authorList>
            <person name="Voronova N.V."/>
            <person name="Shulinski R.S."/>
            <person name="Bandarenka Y.V."/>
            <person name="Zhorov D.G."/>
            <person name="Warner D."/>
        </authorList>
    </citation>
    <scope>NUCLEOTIDE SEQUENCE [LARGE SCALE GENOMIC DNA]</scope>
    <source>
        <strain evidence="2">180601</strain>
        <tissue evidence="2">Whole Body</tissue>
    </source>
</reference>
<evidence type="ECO:0000313" key="2">
    <source>
        <dbReference type="EMBL" id="KAF0692345.1"/>
    </source>
</evidence>
<proteinExistence type="predicted"/>
<gene>
    <name evidence="2" type="ORF">FWK35_00038887</name>
</gene>
<feature type="transmembrane region" description="Helical" evidence="1">
    <location>
        <begin position="13"/>
        <end position="34"/>
    </location>
</feature>
<organism evidence="2 3">
    <name type="scientific">Aphis craccivora</name>
    <name type="common">Cowpea aphid</name>
    <dbReference type="NCBI Taxonomy" id="307492"/>
    <lineage>
        <taxon>Eukaryota</taxon>
        <taxon>Metazoa</taxon>
        <taxon>Ecdysozoa</taxon>
        <taxon>Arthropoda</taxon>
        <taxon>Hexapoda</taxon>
        <taxon>Insecta</taxon>
        <taxon>Pterygota</taxon>
        <taxon>Neoptera</taxon>
        <taxon>Paraneoptera</taxon>
        <taxon>Hemiptera</taxon>
        <taxon>Sternorrhyncha</taxon>
        <taxon>Aphidomorpha</taxon>
        <taxon>Aphidoidea</taxon>
        <taxon>Aphididae</taxon>
        <taxon>Aphidini</taxon>
        <taxon>Aphis</taxon>
        <taxon>Aphis</taxon>
    </lineage>
</organism>
<name>A0A6G0VL13_APHCR</name>
<sequence length="57" mass="6568">MPNRLIDDFLGDIIYITWLTLLTISIIFICYKIYPVVITVQLLMTAHTLPPPIPPKQ</sequence>
<evidence type="ECO:0000313" key="3">
    <source>
        <dbReference type="Proteomes" id="UP000478052"/>
    </source>
</evidence>
<evidence type="ECO:0000256" key="1">
    <source>
        <dbReference type="SAM" id="Phobius"/>
    </source>
</evidence>
<accession>A0A6G0VL13</accession>
<keyword evidence="1" id="KW-0812">Transmembrane</keyword>
<dbReference type="Proteomes" id="UP000478052">
    <property type="component" value="Unassembled WGS sequence"/>
</dbReference>
<dbReference type="AlphaFoldDB" id="A0A6G0VL13"/>
<comment type="caution">
    <text evidence="2">The sequence shown here is derived from an EMBL/GenBank/DDBJ whole genome shotgun (WGS) entry which is preliminary data.</text>
</comment>